<name>A0A396AFB3_9FIRM</name>
<reference evidence="7 8" key="1">
    <citation type="submission" date="2018-08" db="EMBL/GenBank/DDBJ databases">
        <title>A genome reference for cultivated species of the human gut microbiota.</title>
        <authorList>
            <person name="Zou Y."/>
            <person name="Xue W."/>
            <person name="Luo G."/>
        </authorList>
    </citation>
    <scope>NUCLEOTIDE SEQUENCE [LARGE SCALE GENOMIC DNA]</scope>
    <source>
        <strain evidence="7 8">AM32-8LB</strain>
    </source>
</reference>
<proteinExistence type="predicted"/>
<evidence type="ECO:0000256" key="5">
    <source>
        <dbReference type="SAM" id="Phobius"/>
    </source>
</evidence>
<keyword evidence="4 5" id="KW-0472">Membrane</keyword>
<gene>
    <name evidence="7" type="ORF">DW813_06400</name>
</gene>
<dbReference type="Proteomes" id="UP000266391">
    <property type="component" value="Unassembled WGS sequence"/>
</dbReference>
<evidence type="ECO:0000313" key="7">
    <source>
        <dbReference type="EMBL" id="RHD04307.1"/>
    </source>
</evidence>
<feature type="domain" description="GtrA/DPMS transmembrane" evidence="6">
    <location>
        <begin position="42"/>
        <end position="119"/>
    </location>
</feature>
<evidence type="ECO:0000259" key="6">
    <source>
        <dbReference type="Pfam" id="PF04138"/>
    </source>
</evidence>
<evidence type="ECO:0000256" key="2">
    <source>
        <dbReference type="ARBA" id="ARBA00022692"/>
    </source>
</evidence>
<dbReference type="InterPro" id="IPR007267">
    <property type="entry name" value="GtrA_DPMS_TM"/>
</dbReference>
<evidence type="ECO:0000256" key="4">
    <source>
        <dbReference type="ARBA" id="ARBA00023136"/>
    </source>
</evidence>
<dbReference type="EMBL" id="QSIQ01000007">
    <property type="protein sequence ID" value="RHD04307.1"/>
    <property type="molecule type" value="Genomic_DNA"/>
</dbReference>
<dbReference type="GO" id="GO:0016020">
    <property type="term" value="C:membrane"/>
    <property type="evidence" value="ECO:0007669"/>
    <property type="project" value="UniProtKB-SubCell"/>
</dbReference>
<dbReference type="Pfam" id="PF04138">
    <property type="entry name" value="GtrA_DPMS_TM"/>
    <property type="match status" value="1"/>
</dbReference>
<keyword evidence="2 5" id="KW-0812">Transmembrane</keyword>
<feature type="transmembrane region" description="Helical" evidence="5">
    <location>
        <begin position="77"/>
        <end position="94"/>
    </location>
</feature>
<evidence type="ECO:0000313" key="8">
    <source>
        <dbReference type="Proteomes" id="UP000266391"/>
    </source>
</evidence>
<keyword evidence="3 5" id="KW-1133">Transmembrane helix</keyword>
<dbReference type="AlphaFoldDB" id="A0A396AFB3"/>
<dbReference type="GO" id="GO:0000271">
    <property type="term" value="P:polysaccharide biosynthetic process"/>
    <property type="evidence" value="ECO:0007669"/>
    <property type="project" value="InterPro"/>
</dbReference>
<comment type="caution">
    <text evidence="7">The sequence shown here is derived from an EMBL/GenBank/DDBJ whole genome shotgun (WGS) entry which is preliminary data.</text>
</comment>
<evidence type="ECO:0000256" key="3">
    <source>
        <dbReference type="ARBA" id="ARBA00022989"/>
    </source>
</evidence>
<accession>A0A396AFB3</accession>
<protein>
    <submittedName>
        <fullName evidence="7">GtrA family protein</fullName>
    </submittedName>
</protein>
<sequence length="127" mass="15109">MFIKIWTWIENIAYAVMKFIMEKVLRRTYQDVQHDAIMQFVKFGIVGVSNTMISYFLYAGTLLILQMACLLPKTDYLFAQIVAFILSVLWAFYWDNKMVFAASMDTERIWWKALIKTYISYSCTDRH</sequence>
<evidence type="ECO:0000256" key="1">
    <source>
        <dbReference type="ARBA" id="ARBA00004141"/>
    </source>
</evidence>
<organism evidence="7 8">
    <name type="scientific">Roseburia inulinivorans</name>
    <dbReference type="NCBI Taxonomy" id="360807"/>
    <lineage>
        <taxon>Bacteria</taxon>
        <taxon>Bacillati</taxon>
        <taxon>Bacillota</taxon>
        <taxon>Clostridia</taxon>
        <taxon>Lachnospirales</taxon>
        <taxon>Lachnospiraceae</taxon>
        <taxon>Roseburia</taxon>
    </lineage>
</organism>
<comment type="subcellular location">
    <subcellularLocation>
        <location evidence="1">Membrane</location>
        <topology evidence="1">Multi-pass membrane protein</topology>
    </subcellularLocation>
</comment>
<feature type="transmembrane region" description="Helical" evidence="5">
    <location>
        <begin position="43"/>
        <end position="65"/>
    </location>
</feature>